<protein>
    <recommendedName>
        <fullName evidence="7">Reverse transcriptase RNase H-like domain-containing protein</fullName>
    </recommendedName>
</protein>
<dbReference type="PANTHER" id="PTHR34072:SF52">
    <property type="entry name" value="RIBONUCLEASE H"/>
    <property type="match status" value="1"/>
</dbReference>
<keyword evidence="1" id="KW-0808">Transferase</keyword>
<dbReference type="EMBL" id="BGPR01016178">
    <property type="protein sequence ID" value="GBN72118.1"/>
    <property type="molecule type" value="Genomic_DNA"/>
</dbReference>
<evidence type="ECO:0000256" key="2">
    <source>
        <dbReference type="ARBA" id="ARBA00022695"/>
    </source>
</evidence>
<evidence type="ECO:0000313" key="9">
    <source>
        <dbReference type="Proteomes" id="UP000499080"/>
    </source>
</evidence>
<accession>A0A4Y2R8P8</accession>
<dbReference type="CDD" id="cd09274">
    <property type="entry name" value="RNase_HI_RT_Ty3"/>
    <property type="match status" value="1"/>
</dbReference>
<evidence type="ECO:0000256" key="3">
    <source>
        <dbReference type="ARBA" id="ARBA00022722"/>
    </source>
</evidence>
<comment type="caution">
    <text evidence="8">The sequence shown here is derived from an EMBL/GenBank/DDBJ whole genome shotgun (WGS) entry which is preliminary data.</text>
</comment>
<proteinExistence type="predicted"/>
<organism evidence="8 9">
    <name type="scientific">Araneus ventricosus</name>
    <name type="common">Orbweaver spider</name>
    <name type="synonym">Epeira ventricosa</name>
    <dbReference type="NCBI Taxonomy" id="182803"/>
    <lineage>
        <taxon>Eukaryota</taxon>
        <taxon>Metazoa</taxon>
        <taxon>Ecdysozoa</taxon>
        <taxon>Arthropoda</taxon>
        <taxon>Chelicerata</taxon>
        <taxon>Arachnida</taxon>
        <taxon>Araneae</taxon>
        <taxon>Araneomorphae</taxon>
        <taxon>Entelegynae</taxon>
        <taxon>Araneoidea</taxon>
        <taxon>Araneidae</taxon>
        <taxon>Araneus</taxon>
    </lineage>
</organism>
<keyword evidence="6" id="KW-0695">RNA-directed DNA polymerase</keyword>
<gene>
    <name evidence="8" type="ORF">AVEN_106992_1</name>
</gene>
<dbReference type="GO" id="GO:0003964">
    <property type="term" value="F:RNA-directed DNA polymerase activity"/>
    <property type="evidence" value="ECO:0007669"/>
    <property type="project" value="UniProtKB-KW"/>
</dbReference>
<dbReference type="Pfam" id="PF17917">
    <property type="entry name" value="RT_RNaseH"/>
    <property type="match status" value="1"/>
</dbReference>
<evidence type="ECO:0000256" key="4">
    <source>
        <dbReference type="ARBA" id="ARBA00022759"/>
    </source>
</evidence>
<dbReference type="OrthoDB" id="6932368at2759"/>
<dbReference type="AlphaFoldDB" id="A0A4Y2R8P8"/>
<dbReference type="InterPro" id="IPR021109">
    <property type="entry name" value="Peptidase_aspartic_dom_sf"/>
</dbReference>
<sequence>MCRLTATAFAENEASIRALKPRRRSFTPSRCTASRKVETKRLCWYHHCFGDKASKCVKPLCVSFKLKGISVSSAADKCRPSCRLFITDLVTRHNFLVDSGAAVSCYRKKLTNFSAKQELELNAANCSRISTYINIKLELDFGLRRSFTWSFLVTDVLGPIIGDYFLQRFKLLMDIRNRRLLGGLTFLFVKATLRREKSLADACFSLMTDALDFDMLQQNKELTVEPLGFFSRTLSATEKKYSTFDRELLPIYLSVKHFCYMLEGREVIYTDHKPLVFAFTRKHDNITPRQIKYIEHISQFTTYLRYIAGPDNLVSDRFSRI</sequence>
<keyword evidence="4" id="KW-0255">Endonuclease</keyword>
<feature type="domain" description="Reverse transcriptase RNase H-like" evidence="7">
    <location>
        <begin position="204"/>
        <end position="300"/>
    </location>
</feature>
<name>A0A4Y2R8P8_ARAVE</name>
<keyword evidence="9" id="KW-1185">Reference proteome</keyword>
<dbReference type="InterPro" id="IPR043502">
    <property type="entry name" value="DNA/RNA_pol_sf"/>
</dbReference>
<dbReference type="GO" id="GO:0016787">
    <property type="term" value="F:hydrolase activity"/>
    <property type="evidence" value="ECO:0007669"/>
    <property type="project" value="UniProtKB-KW"/>
</dbReference>
<dbReference type="GO" id="GO:0004519">
    <property type="term" value="F:endonuclease activity"/>
    <property type="evidence" value="ECO:0007669"/>
    <property type="project" value="UniProtKB-KW"/>
</dbReference>
<dbReference type="Proteomes" id="UP000499080">
    <property type="component" value="Unassembled WGS sequence"/>
</dbReference>
<evidence type="ECO:0000313" key="8">
    <source>
        <dbReference type="EMBL" id="GBN72118.1"/>
    </source>
</evidence>
<dbReference type="SUPFAM" id="SSF50630">
    <property type="entry name" value="Acid proteases"/>
    <property type="match status" value="1"/>
</dbReference>
<keyword evidence="2" id="KW-0548">Nucleotidyltransferase</keyword>
<evidence type="ECO:0000256" key="5">
    <source>
        <dbReference type="ARBA" id="ARBA00022801"/>
    </source>
</evidence>
<evidence type="ECO:0000259" key="7">
    <source>
        <dbReference type="Pfam" id="PF17917"/>
    </source>
</evidence>
<keyword evidence="3" id="KW-0540">Nuclease</keyword>
<dbReference type="PANTHER" id="PTHR34072">
    <property type="entry name" value="ENZYMATIC POLYPROTEIN-RELATED"/>
    <property type="match status" value="1"/>
</dbReference>
<reference evidence="8 9" key="1">
    <citation type="journal article" date="2019" name="Sci. Rep.">
        <title>Orb-weaving spider Araneus ventricosus genome elucidates the spidroin gene catalogue.</title>
        <authorList>
            <person name="Kono N."/>
            <person name="Nakamura H."/>
            <person name="Ohtoshi R."/>
            <person name="Moran D.A.P."/>
            <person name="Shinohara A."/>
            <person name="Yoshida Y."/>
            <person name="Fujiwara M."/>
            <person name="Mori M."/>
            <person name="Tomita M."/>
            <person name="Arakawa K."/>
        </authorList>
    </citation>
    <scope>NUCLEOTIDE SEQUENCE [LARGE SCALE GENOMIC DNA]</scope>
</reference>
<keyword evidence="5" id="KW-0378">Hydrolase</keyword>
<dbReference type="SUPFAM" id="SSF56672">
    <property type="entry name" value="DNA/RNA polymerases"/>
    <property type="match status" value="1"/>
</dbReference>
<evidence type="ECO:0000256" key="1">
    <source>
        <dbReference type="ARBA" id="ARBA00022679"/>
    </source>
</evidence>
<dbReference type="InterPro" id="IPR041373">
    <property type="entry name" value="RT_RNaseH"/>
</dbReference>
<evidence type="ECO:0000256" key="6">
    <source>
        <dbReference type="ARBA" id="ARBA00022918"/>
    </source>
</evidence>